<evidence type="ECO:0000256" key="5">
    <source>
        <dbReference type="SAM" id="Phobius"/>
    </source>
</evidence>
<dbReference type="GO" id="GO:0003714">
    <property type="term" value="F:transcription corepressor activity"/>
    <property type="evidence" value="ECO:0007669"/>
    <property type="project" value="TreeGrafter"/>
</dbReference>
<sequence>MVKAVLRAISPLQFAVYWRLSLIFVFSAFLFFLDILAAAAVENTCGHGNDSTRSGSNLSEPAEISEQIYEWTIFIWSQEIRLTMSSEISLTPSSQVYQSDPVLPEQNLERYMWSPPTFPSMHSSYTCPQQDWDFQTMPQNALNSAFTYEFHQPDIFHLPNSLNSFFSQTSDPSLWGPPERTLLQLEGPSSGNTSLDAWGQGHFNTTEIPDDVFPSGGQGMPVFPLTPGPSPHQHSYGSGPFDKCGETAFMWEDGACASVKQEKPKRVTRGRGGRGGGRGRGERRGRRGGVARQQRRKPKDSGEPPLYLCSGLRLEGAEPGQIRLEEAESGQTLLEGAEPGQTWQHCSLMSIATDREPYYRPPPMLRPVRQIPCQFSEGNTPAVETSGLSAPCVNVGRCFQAEVPPLRNRSHAHSDSHNAMLLWRPLEMEQDVNQERGDQRVEALLKLSQSCVVPGGGANAEDVLLLLSQSGGDFLLTLEKLLTFPQRVDKRKASNSDHI</sequence>
<gene>
    <name evidence="7" type="ORF">KC01_LOCUS26547</name>
</gene>
<dbReference type="PANTHER" id="PTHR16089:SF19">
    <property type="entry name" value="TRANSCRIPTIONAL-REGULATING FACTOR 1"/>
    <property type="match status" value="1"/>
</dbReference>
<name>A0AAV2LC71_KNICA</name>
<organism evidence="7 8">
    <name type="scientific">Knipowitschia caucasica</name>
    <name type="common">Caucasian dwarf goby</name>
    <name type="synonym">Pomatoschistus caucasicus</name>
    <dbReference type="NCBI Taxonomy" id="637954"/>
    <lineage>
        <taxon>Eukaryota</taxon>
        <taxon>Metazoa</taxon>
        <taxon>Chordata</taxon>
        <taxon>Craniata</taxon>
        <taxon>Vertebrata</taxon>
        <taxon>Euteleostomi</taxon>
        <taxon>Actinopterygii</taxon>
        <taxon>Neopterygii</taxon>
        <taxon>Teleostei</taxon>
        <taxon>Neoteleostei</taxon>
        <taxon>Acanthomorphata</taxon>
        <taxon>Gobiaria</taxon>
        <taxon>Gobiiformes</taxon>
        <taxon>Gobioidei</taxon>
        <taxon>Gobiidae</taxon>
        <taxon>Gobiinae</taxon>
        <taxon>Knipowitschia</taxon>
    </lineage>
</organism>
<dbReference type="SMART" id="SM01189">
    <property type="entry name" value="ELM2"/>
    <property type="match status" value="1"/>
</dbReference>
<evidence type="ECO:0000313" key="8">
    <source>
        <dbReference type="Proteomes" id="UP001497482"/>
    </source>
</evidence>
<keyword evidence="5" id="KW-0472">Membrane</keyword>
<keyword evidence="5" id="KW-0812">Transmembrane</keyword>
<feature type="region of interest" description="Disordered" evidence="4">
    <location>
        <begin position="260"/>
        <end position="306"/>
    </location>
</feature>
<evidence type="ECO:0000313" key="7">
    <source>
        <dbReference type="EMBL" id="CAL1598113.1"/>
    </source>
</evidence>
<evidence type="ECO:0000256" key="4">
    <source>
        <dbReference type="SAM" id="MobiDB-lite"/>
    </source>
</evidence>
<protein>
    <recommendedName>
        <fullName evidence="6">ELM2 domain-containing protein</fullName>
    </recommendedName>
</protein>
<dbReference type="GO" id="GO:0000118">
    <property type="term" value="C:histone deacetylase complex"/>
    <property type="evidence" value="ECO:0007669"/>
    <property type="project" value="TreeGrafter"/>
</dbReference>
<dbReference type="InterPro" id="IPR051066">
    <property type="entry name" value="Trans_reg/Corepressor"/>
</dbReference>
<feature type="compositionally biased region" description="Basic residues" evidence="4">
    <location>
        <begin position="281"/>
        <end position="298"/>
    </location>
</feature>
<dbReference type="Pfam" id="PF01448">
    <property type="entry name" value="ELM2"/>
    <property type="match status" value="1"/>
</dbReference>
<evidence type="ECO:0000256" key="1">
    <source>
        <dbReference type="ARBA" id="ARBA00023015"/>
    </source>
</evidence>
<dbReference type="EMBL" id="OZ035844">
    <property type="protein sequence ID" value="CAL1598113.1"/>
    <property type="molecule type" value="Genomic_DNA"/>
</dbReference>
<evidence type="ECO:0000256" key="3">
    <source>
        <dbReference type="ARBA" id="ARBA00023242"/>
    </source>
</evidence>
<feature type="transmembrane region" description="Helical" evidence="5">
    <location>
        <begin position="20"/>
        <end position="41"/>
    </location>
</feature>
<keyword evidence="3" id="KW-0539">Nucleus</keyword>
<evidence type="ECO:0000259" key="6">
    <source>
        <dbReference type="PROSITE" id="PS51156"/>
    </source>
</evidence>
<dbReference type="PANTHER" id="PTHR16089">
    <property type="entry name" value="REST COREPRESSOR COREST PROTEIN-RELATED"/>
    <property type="match status" value="1"/>
</dbReference>
<keyword evidence="8" id="KW-1185">Reference proteome</keyword>
<keyword evidence="1" id="KW-0805">Transcription regulation</keyword>
<proteinExistence type="predicted"/>
<reference evidence="7 8" key="1">
    <citation type="submission" date="2024-04" db="EMBL/GenBank/DDBJ databases">
        <authorList>
            <person name="Waldvogel A.-M."/>
            <person name="Schoenle A."/>
        </authorList>
    </citation>
    <scope>NUCLEOTIDE SEQUENCE [LARGE SCALE GENOMIC DNA]</scope>
</reference>
<dbReference type="Proteomes" id="UP001497482">
    <property type="component" value="Chromosome 22"/>
</dbReference>
<dbReference type="AlphaFoldDB" id="A0AAV2LC71"/>
<dbReference type="InterPro" id="IPR000949">
    <property type="entry name" value="ELM2_dom"/>
</dbReference>
<evidence type="ECO:0000256" key="2">
    <source>
        <dbReference type="ARBA" id="ARBA00023163"/>
    </source>
</evidence>
<dbReference type="GO" id="GO:0006357">
    <property type="term" value="P:regulation of transcription by RNA polymerase II"/>
    <property type="evidence" value="ECO:0007669"/>
    <property type="project" value="TreeGrafter"/>
</dbReference>
<dbReference type="GO" id="GO:0005667">
    <property type="term" value="C:transcription regulator complex"/>
    <property type="evidence" value="ECO:0007669"/>
    <property type="project" value="TreeGrafter"/>
</dbReference>
<keyword evidence="2" id="KW-0804">Transcription</keyword>
<keyword evidence="5" id="KW-1133">Transmembrane helix</keyword>
<feature type="domain" description="ELM2" evidence="6">
    <location>
        <begin position="391"/>
        <end position="485"/>
    </location>
</feature>
<accession>A0AAV2LC71</accession>
<dbReference type="PROSITE" id="PS51156">
    <property type="entry name" value="ELM2"/>
    <property type="match status" value="1"/>
</dbReference>